<dbReference type="InterPro" id="IPR013264">
    <property type="entry name" value="DNAG_N"/>
</dbReference>
<protein>
    <submittedName>
        <fullName evidence="6">DNA primase</fullName>
    </submittedName>
</protein>
<dbReference type="SUPFAM" id="SSF57783">
    <property type="entry name" value="Zinc beta-ribbon"/>
    <property type="match status" value="1"/>
</dbReference>
<sequence>MNSTNVEKLLKDRDIHYVDKGRDLLVKCINPEHDDSNPSMRIDSETGKFNCFSCGYHGNIFVHFGEYQSPVYDLVYNVRDRIADIQRETRGMEIPPGARAYSEDFRDISAETYEKFGAFTYGHEDYENRILFPINDATGKIMCFNGRHMYSNVKPKYKFYPERAQIPVFPFVKDVDTLIVTEGLFDMLNLHDKGITNSVCIFGTHNLTFSNAYQKLLPYLISGVRRFLILMDNDKAGRYAAKKIEDIIRMKTKMEALDISYMLEPGSDPGCLSQTEVDKLAYQIEKLIAR</sequence>
<dbReference type="CDD" id="cd01029">
    <property type="entry name" value="TOPRIM_primases"/>
    <property type="match status" value="1"/>
</dbReference>
<evidence type="ECO:0000256" key="1">
    <source>
        <dbReference type="ARBA" id="ARBA00022723"/>
    </source>
</evidence>
<accession>A0A2H5BGE5</accession>
<organism evidence="6 7">
    <name type="scientific">Vibrio phage Ceto</name>
    <dbReference type="NCBI Taxonomy" id="2570300"/>
    <lineage>
        <taxon>Viruses</taxon>
        <taxon>Duplodnaviria</taxon>
        <taxon>Heunggongvirae</taxon>
        <taxon>Uroviricota</taxon>
        <taxon>Caudoviricetes</taxon>
        <taxon>Demerecviridae</taxon>
        <taxon>Ermolyevavirinae</taxon>
        <taxon>Cetovirus</taxon>
        <taxon>Cetovirus ceto</taxon>
    </lineage>
</organism>
<dbReference type="InterPro" id="IPR050219">
    <property type="entry name" value="DnaG_primase"/>
</dbReference>
<feature type="domain" description="Zinc finger CHC2-type" evidence="4">
    <location>
        <begin position="3"/>
        <end position="69"/>
    </location>
</feature>
<feature type="domain" description="DNA primase DNAG catalytic core N-terminal" evidence="5">
    <location>
        <begin position="124"/>
        <end position="162"/>
    </location>
</feature>
<gene>
    <name evidence="6" type="ORF">CETO_56</name>
</gene>
<name>A0A2H5BGE5_9CAUD</name>
<reference evidence="6 7" key="1">
    <citation type="submission" date="2017-12" db="EMBL/GenBank/DDBJ databases">
        <authorList>
            <person name="Lestochi C.V."/>
            <person name="Miller K.C."/>
            <person name="Miller J.S."/>
            <person name="Stanton M.L."/>
            <person name="Broussard G.W."/>
        </authorList>
    </citation>
    <scope>NUCLEOTIDE SEQUENCE [LARGE SCALE GENOMIC DNA]</scope>
</reference>
<dbReference type="Gene3D" id="3.40.1360.10">
    <property type="match status" value="1"/>
</dbReference>
<keyword evidence="7" id="KW-1185">Reference proteome</keyword>
<dbReference type="EMBL" id="MG649966">
    <property type="protein sequence ID" value="AUG85063.1"/>
    <property type="molecule type" value="Genomic_DNA"/>
</dbReference>
<evidence type="ECO:0000256" key="3">
    <source>
        <dbReference type="ARBA" id="ARBA00022833"/>
    </source>
</evidence>
<dbReference type="InterPro" id="IPR034154">
    <property type="entry name" value="TOPRIM_DnaG/twinkle"/>
</dbReference>
<dbReference type="GO" id="GO:0006269">
    <property type="term" value="P:DNA replication, synthesis of primer"/>
    <property type="evidence" value="ECO:0007669"/>
    <property type="project" value="TreeGrafter"/>
</dbReference>
<dbReference type="Pfam" id="PF13155">
    <property type="entry name" value="Toprim_2"/>
    <property type="match status" value="1"/>
</dbReference>
<dbReference type="PANTHER" id="PTHR30313:SF2">
    <property type="entry name" value="DNA PRIMASE"/>
    <property type="match status" value="1"/>
</dbReference>
<dbReference type="PANTHER" id="PTHR30313">
    <property type="entry name" value="DNA PRIMASE"/>
    <property type="match status" value="1"/>
</dbReference>
<keyword evidence="1" id="KW-0479">Metal-binding</keyword>
<dbReference type="Proteomes" id="UP000240819">
    <property type="component" value="Segment"/>
</dbReference>
<evidence type="ECO:0000259" key="4">
    <source>
        <dbReference type="Pfam" id="PF01807"/>
    </source>
</evidence>
<dbReference type="Pfam" id="PF01807">
    <property type="entry name" value="Zn_ribbon_DnaG"/>
    <property type="match status" value="1"/>
</dbReference>
<evidence type="ECO:0000259" key="5">
    <source>
        <dbReference type="Pfam" id="PF08275"/>
    </source>
</evidence>
<dbReference type="SUPFAM" id="SSF56731">
    <property type="entry name" value="DNA primase core"/>
    <property type="match status" value="1"/>
</dbReference>
<dbReference type="Pfam" id="PF08275">
    <property type="entry name" value="DNAG_N"/>
    <property type="match status" value="1"/>
</dbReference>
<dbReference type="GO" id="GO:0003677">
    <property type="term" value="F:DNA binding"/>
    <property type="evidence" value="ECO:0007669"/>
    <property type="project" value="InterPro"/>
</dbReference>
<dbReference type="InterPro" id="IPR036977">
    <property type="entry name" value="DNA_primase_Znf_CHC2"/>
</dbReference>
<proteinExistence type="predicted"/>
<dbReference type="Gene3D" id="3.90.580.10">
    <property type="entry name" value="Zinc finger, CHC2-type domain"/>
    <property type="match status" value="1"/>
</dbReference>
<dbReference type="GO" id="GO:0008270">
    <property type="term" value="F:zinc ion binding"/>
    <property type="evidence" value="ECO:0007669"/>
    <property type="project" value="UniProtKB-KW"/>
</dbReference>
<evidence type="ECO:0000256" key="2">
    <source>
        <dbReference type="ARBA" id="ARBA00022771"/>
    </source>
</evidence>
<keyword evidence="2" id="KW-0863">Zinc-finger</keyword>
<keyword evidence="3" id="KW-0862">Zinc</keyword>
<dbReference type="InterPro" id="IPR037068">
    <property type="entry name" value="DNA_primase_core_N_sf"/>
</dbReference>
<evidence type="ECO:0000313" key="7">
    <source>
        <dbReference type="Proteomes" id="UP000240819"/>
    </source>
</evidence>
<dbReference type="Gene3D" id="3.90.980.10">
    <property type="entry name" value="DNA primase, catalytic core, N-terminal domain"/>
    <property type="match status" value="1"/>
</dbReference>
<dbReference type="GO" id="GO:0003899">
    <property type="term" value="F:DNA-directed RNA polymerase activity"/>
    <property type="evidence" value="ECO:0007669"/>
    <property type="project" value="InterPro"/>
</dbReference>
<evidence type="ECO:0000313" key="6">
    <source>
        <dbReference type="EMBL" id="AUG85063.1"/>
    </source>
</evidence>
<dbReference type="InterPro" id="IPR002694">
    <property type="entry name" value="Znf_CHC2"/>
</dbReference>